<dbReference type="EMBL" id="BMAO01026480">
    <property type="protein sequence ID" value="GFR10021.1"/>
    <property type="molecule type" value="Genomic_DNA"/>
</dbReference>
<dbReference type="EMBL" id="BMAO01003808">
    <property type="protein sequence ID" value="GFQ90313.1"/>
    <property type="molecule type" value="Genomic_DNA"/>
</dbReference>
<accession>A0A8X6GV29</accession>
<protein>
    <submittedName>
        <fullName evidence="1">Uncharacterized protein</fullName>
    </submittedName>
</protein>
<proteinExistence type="predicted"/>
<organism evidence="1 3">
    <name type="scientific">Trichonephila clavata</name>
    <name type="common">Joro spider</name>
    <name type="synonym">Nephila clavata</name>
    <dbReference type="NCBI Taxonomy" id="2740835"/>
    <lineage>
        <taxon>Eukaryota</taxon>
        <taxon>Metazoa</taxon>
        <taxon>Ecdysozoa</taxon>
        <taxon>Arthropoda</taxon>
        <taxon>Chelicerata</taxon>
        <taxon>Arachnida</taxon>
        <taxon>Araneae</taxon>
        <taxon>Araneomorphae</taxon>
        <taxon>Entelegynae</taxon>
        <taxon>Araneoidea</taxon>
        <taxon>Nephilidae</taxon>
        <taxon>Trichonephila</taxon>
    </lineage>
</organism>
<name>A0A8X6GV29_TRICU</name>
<keyword evidence="3" id="KW-1185">Reference proteome</keyword>
<evidence type="ECO:0000313" key="1">
    <source>
        <dbReference type="EMBL" id="GFQ90313.1"/>
    </source>
</evidence>
<dbReference type="OrthoDB" id="6469881at2759"/>
<comment type="caution">
    <text evidence="1">The sequence shown here is derived from an EMBL/GenBank/DDBJ whole genome shotgun (WGS) entry which is preliminary data.</text>
</comment>
<sequence length="80" mass="9190">MAFQIQNSASCEVLPVIHFLKAKGCRGYSQRYSFHLREHYGSGKCDGISPEVEPLFMTKTEQVGHLRLLITFFKEQRSNP</sequence>
<dbReference type="AlphaFoldDB" id="A0A8X6GV29"/>
<reference evidence="1" key="1">
    <citation type="submission" date="2020-07" db="EMBL/GenBank/DDBJ databases">
        <title>Multicomponent nature underlies the extraordinary mechanical properties of spider dragline silk.</title>
        <authorList>
            <person name="Kono N."/>
            <person name="Nakamura H."/>
            <person name="Mori M."/>
            <person name="Yoshida Y."/>
            <person name="Ohtoshi R."/>
            <person name="Malay A.D."/>
            <person name="Moran D.A.P."/>
            <person name="Tomita M."/>
            <person name="Numata K."/>
            <person name="Arakawa K."/>
        </authorList>
    </citation>
    <scope>NUCLEOTIDE SEQUENCE</scope>
</reference>
<evidence type="ECO:0000313" key="3">
    <source>
        <dbReference type="Proteomes" id="UP000887116"/>
    </source>
</evidence>
<evidence type="ECO:0000313" key="2">
    <source>
        <dbReference type="EMBL" id="GFR10021.1"/>
    </source>
</evidence>
<gene>
    <name evidence="1" type="ORF">TNCT_36401</name>
    <name evidence="2" type="ORF">TNCT_568441</name>
</gene>
<dbReference type="Proteomes" id="UP000887116">
    <property type="component" value="Unassembled WGS sequence"/>
</dbReference>